<dbReference type="EMBL" id="JBJXCW010000013">
    <property type="protein sequence ID" value="MFN0298287.1"/>
    <property type="molecule type" value="Genomic_DNA"/>
</dbReference>
<proteinExistence type="predicted"/>
<organism evidence="1 2">
    <name type="scientific">Acinetobacter albensis</name>
    <dbReference type="NCBI Taxonomy" id="1673609"/>
    <lineage>
        <taxon>Bacteria</taxon>
        <taxon>Pseudomonadati</taxon>
        <taxon>Pseudomonadota</taxon>
        <taxon>Gammaproteobacteria</taxon>
        <taxon>Moraxellales</taxon>
        <taxon>Moraxellaceae</taxon>
        <taxon>Acinetobacter</taxon>
    </lineage>
</organism>
<protein>
    <submittedName>
        <fullName evidence="1">DUF4385 domain-containing protein</fullName>
    </submittedName>
</protein>
<dbReference type="Proteomes" id="UP001632339">
    <property type="component" value="Unassembled WGS sequence"/>
</dbReference>
<keyword evidence="2" id="KW-1185">Reference proteome</keyword>
<evidence type="ECO:0000313" key="2">
    <source>
        <dbReference type="Proteomes" id="UP001632339"/>
    </source>
</evidence>
<evidence type="ECO:0000313" key="1">
    <source>
        <dbReference type="EMBL" id="MFN0298287.1"/>
    </source>
</evidence>
<accession>A0ABW9JX01</accession>
<dbReference type="Pfam" id="PF14328">
    <property type="entry name" value="DUF4385"/>
    <property type="match status" value="1"/>
</dbReference>
<gene>
    <name evidence="1" type="ORF">ACKVE0_12240</name>
</gene>
<sequence length="197" mass="23090">MKSIFSKDNIPKRASRVFSNSFDYGLDFNKINFRERPELYRIGRGEQGVLLVEPYKSEILPYWKFADRDKAKISSEKIYSLFLDYLDKDDFIGADMARKFLQMGYTRARRYANHKGGKKYNGAVPLDKKGLSGAHGREQLLRANFEDQDPEKVAAAKIFKLKWEEAKLNQKYIQLKLKFKQFMKEIDIATNKKTHTK</sequence>
<dbReference type="RefSeq" id="WP_409140644.1">
    <property type="nucleotide sequence ID" value="NZ_JBJXCW010000013.1"/>
</dbReference>
<comment type="caution">
    <text evidence="1">The sequence shown here is derived from an EMBL/GenBank/DDBJ whole genome shotgun (WGS) entry which is preliminary data.</text>
</comment>
<reference evidence="1 2" key="1">
    <citation type="submission" date="2024-12" db="EMBL/GenBank/DDBJ databases">
        <title>C001-4G Acinetobacter sp. assembled genome.</title>
        <authorList>
            <person name="D'Arcy K."/>
            <person name="Kingdon A.D.H."/>
            <person name="Breen A."/>
            <person name="Mckeown C."/>
            <person name="Allman E."/>
            <person name="Sharma P."/>
            <person name="Mcleman A."/>
            <person name="Roberts A.P."/>
        </authorList>
    </citation>
    <scope>NUCLEOTIDE SEQUENCE [LARGE SCALE GENOMIC DNA]</scope>
    <source>
        <strain evidence="1 2">C1-4G</strain>
    </source>
</reference>
<dbReference type="InterPro" id="IPR025494">
    <property type="entry name" value="DUF4385"/>
</dbReference>
<name>A0ABW9JX01_9GAMM</name>